<evidence type="ECO:0000256" key="5">
    <source>
        <dbReference type="RuleBase" id="RU003682"/>
    </source>
</evidence>
<dbReference type="InterPro" id="IPR050295">
    <property type="entry name" value="Plant_2OG-oxidoreductases"/>
</dbReference>
<dbReference type="InterPro" id="IPR005123">
    <property type="entry name" value="Oxoglu/Fe-dep_dioxygenase_dom"/>
</dbReference>
<protein>
    <recommendedName>
        <fullName evidence="6">Fe2OG dioxygenase domain-containing protein</fullName>
    </recommendedName>
</protein>
<dbReference type="PROSITE" id="PS51471">
    <property type="entry name" value="FE2OG_OXY"/>
    <property type="match status" value="1"/>
</dbReference>
<name>A0ABQ9MUW9_HEVBR</name>
<dbReference type="Pfam" id="PF03171">
    <property type="entry name" value="2OG-FeII_Oxy"/>
    <property type="match status" value="1"/>
</dbReference>
<evidence type="ECO:0000256" key="4">
    <source>
        <dbReference type="ARBA" id="ARBA00023004"/>
    </source>
</evidence>
<accession>A0ABQ9MUW9</accession>
<sequence>MMNLQPSSFHFVLKLSCVPYKPLLLCIRLRRNSDCQIKDLLGKKSMESKGSSLGTSLLVPCVQELAKEPLVTVPPRYICPDQDHPIVVVEDDAPLPEVTVIDMQRLHNQESMDSELAKLHLACKEWGFFQLVNHGVSSSLLERVKIQVQDFFNLPMEEKKKFWQNPGEVEGFGQTFVVSEEQKLDWSDIFFMVTQPVHLRKPHLFPMLPLPLRDTLDSYSSEVKNLAVAILEQMAKVLKIRDEEMREIFTEGIWQSLRMNYYPPCPQPEKVIGLTPHSDGTGLTILLQINDVEGLQIMKDGEWIPVKPLPNAFVVNIGDIMEIITNGTYSSILHRATVNSQKERLSIVAFHSPSYDGDISPAPSLITKEMPALFKRITVKDFYKAFFSRELRSKSYLDTLRIQHGEE</sequence>
<dbReference type="EMBL" id="JARPOI010000004">
    <property type="protein sequence ID" value="KAJ9182753.1"/>
    <property type="molecule type" value="Genomic_DNA"/>
</dbReference>
<reference evidence="7" key="1">
    <citation type="journal article" date="2023" name="Plant Biotechnol. J.">
        <title>Chromosome-level wild Hevea brasiliensis genome provides new tools for genomic-assisted breeding and valuable loci to elevate rubber yield.</title>
        <authorList>
            <person name="Cheng H."/>
            <person name="Song X."/>
            <person name="Hu Y."/>
            <person name="Wu T."/>
            <person name="Yang Q."/>
            <person name="An Z."/>
            <person name="Feng S."/>
            <person name="Deng Z."/>
            <person name="Wu W."/>
            <person name="Zeng X."/>
            <person name="Tu M."/>
            <person name="Wang X."/>
            <person name="Huang H."/>
        </authorList>
    </citation>
    <scope>NUCLEOTIDE SEQUENCE</scope>
    <source>
        <strain evidence="7">MT/VB/25A 57/8</strain>
    </source>
</reference>
<dbReference type="PANTHER" id="PTHR47991">
    <property type="entry name" value="OXOGLUTARATE/IRON-DEPENDENT DIOXYGENASE"/>
    <property type="match status" value="1"/>
</dbReference>
<dbReference type="Proteomes" id="UP001174677">
    <property type="component" value="Chromosome 4"/>
</dbReference>
<proteinExistence type="inferred from homology"/>
<keyword evidence="3" id="KW-0847">Vitamin C</keyword>
<dbReference type="InterPro" id="IPR027443">
    <property type="entry name" value="IPNS-like_sf"/>
</dbReference>
<feature type="domain" description="Fe2OG dioxygenase" evidence="6">
    <location>
        <begin position="253"/>
        <end position="353"/>
    </location>
</feature>
<evidence type="ECO:0000313" key="7">
    <source>
        <dbReference type="EMBL" id="KAJ9182753.1"/>
    </source>
</evidence>
<keyword evidence="8" id="KW-1185">Reference proteome</keyword>
<evidence type="ECO:0000313" key="8">
    <source>
        <dbReference type="Proteomes" id="UP001174677"/>
    </source>
</evidence>
<keyword evidence="4 5" id="KW-0408">Iron</keyword>
<dbReference type="Gene3D" id="2.60.120.330">
    <property type="entry name" value="B-lactam Antibiotic, Isopenicillin N Synthase, Chain"/>
    <property type="match status" value="1"/>
</dbReference>
<keyword evidence="2 5" id="KW-0479">Metal-binding</keyword>
<gene>
    <name evidence="7" type="ORF">P3X46_006711</name>
</gene>
<keyword evidence="5" id="KW-0560">Oxidoreductase</keyword>
<dbReference type="Pfam" id="PF14226">
    <property type="entry name" value="DIOX_N"/>
    <property type="match status" value="1"/>
</dbReference>
<evidence type="ECO:0000256" key="2">
    <source>
        <dbReference type="ARBA" id="ARBA00022723"/>
    </source>
</evidence>
<comment type="similarity">
    <text evidence="1 5">Belongs to the iron/ascorbate-dependent oxidoreductase family.</text>
</comment>
<dbReference type="InterPro" id="IPR026992">
    <property type="entry name" value="DIOX_N"/>
</dbReference>
<comment type="caution">
    <text evidence="7">The sequence shown here is derived from an EMBL/GenBank/DDBJ whole genome shotgun (WGS) entry which is preliminary data.</text>
</comment>
<dbReference type="SUPFAM" id="SSF51197">
    <property type="entry name" value="Clavaminate synthase-like"/>
    <property type="match status" value="1"/>
</dbReference>
<organism evidence="7 8">
    <name type="scientific">Hevea brasiliensis</name>
    <name type="common">Para rubber tree</name>
    <name type="synonym">Siphonia brasiliensis</name>
    <dbReference type="NCBI Taxonomy" id="3981"/>
    <lineage>
        <taxon>Eukaryota</taxon>
        <taxon>Viridiplantae</taxon>
        <taxon>Streptophyta</taxon>
        <taxon>Embryophyta</taxon>
        <taxon>Tracheophyta</taxon>
        <taxon>Spermatophyta</taxon>
        <taxon>Magnoliopsida</taxon>
        <taxon>eudicotyledons</taxon>
        <taxon>Gunneridae</taxon>
        <taxon>Pentapetalae</taxon>
        <taxon>rosids</taxon>
        <taxon>fabids</taxon>
        <taxon>Malpighiales</taxon>
        <taxon>Euphorbiaceae</taxon>
        <taxon>Crotonoideae</taxon>
        <taxon>Micrandreae</taxon>
        <taxon>Hevea</taxon>
    </lineage>
</organism>
<evidence type="ECO:0000256" key="1">
    <source>
        <dbReference type="ARBA" id="ARBA00008056"/>
    </source>
</evidence>
<evidence type="ECO:0000259" key="6">
    <source>
        <dbReference type="PROSITE" id="PS51471"/>
    </source>
</evidence>
<dbReference type="InterPro" id="IPR044861">
    <property type="entry name" value="IPNS-like_FE2OG_OXY"/>
</dbReference>
<evidence type="ECO:0000256" key="3">
    <source>
        <dbReference type="ARBA" id="ARBA00022896"/>
    </source>
</evidence>